<dbReference type="InterPro" id="IPR020094">
    <property type="entry name" value="TruA/RsuA/RluB/E/F_N"/>
</dbReference>
<comment type="caution">
    <text evidence="9">The sequence shown here is derived from an EMBL/GenBank/DDBJ whole genome shotgun (WGS) entry which is preliminary data.</text>
</comment>
<dbReference type="CDD" id="cd02570">
    <property type="entry name" value="PseudoU_synth_EcTruA"/>
    <property type="match status" value="1"/>
</dbReference>
<keyword evidence="2 4" id="KW-0819">tRNA processing</keyword>
<organism evidence="9 10">
    <name type="scientific">Macrococcus hajekii</name>
    <dbReference type="NCBI Taxonomy" id="198482"/>
    <lineage>
        <taxon>Bacteria</taxon>
        <taxon>Bacillati</taxon>
        <taxon>Bacillota</taxon>
        <taxon>Bacilli</taxon>
        <taxon>Bacillales</taxon>
        <taxon>Staphylococcaceae</taxon>
        <taxon>Macrococcus</taxon>
    </lineage>
</organism>
<dbReference type="OrthoDB" id="9811823at2"/>
<evidence type="ECO:0000259" key="8">
    <source>
        <dbReference type="Pfam" id="PF01416"/>
    </source>
</evidence>
<evidence type="ECO:0000313" key="10">
    <source>
        <dbReference type="Proteomes" id="UP000295328"/>
    </source>
</evidence>
<comment type="caution">
    <text evidence="4">Lacks conserved residue(s) required for the propagation of feature annotation.</text>
</comment>
<feature type="domain" description="Pseudouridine synthase I TruA alpha/beta" evidence="8">
    <location>
        <begin position="9"/>
        <end position="103"/>
    </location>
</feature>
<dbReference type="Gene3D" id="3.30.70.580">
    <property type="entry name" value="Pseudouridine synthase I, catalytic domain, N-terminal subdomain"/>
    <property type="match status" value="1"/>
</dbReference>
<dbReference type="HAMAP" id="MF_00171">
    <property type="entry name" value="TruA"/>
    <property type="match status" value="1"/>
</dbReference>
<dbReference type="InterPro" id="IPR020095">
    <property type="entry name" value="PsdUridine_synth_TruA_C"/>
</dbReference>
<dbReference type="SUPFAM" id="SSF55120">
    <property type="entry name" value="Pseudouridine synthase"/>
    <property type="match status" value="1"/>
</dbReference>
<name>A0A4R6BJD1_9STAP</name>
<dbReference type="FunFam" id="3.30.70.580:FF:000001">
    <property type="entry name" value="tRNA pseudouridine synthase A"/>
    <property type="match status" value="1"/>
</dbReference>
<dbReference type="EC" id="5.4.99.12" evidence="4"/>
<dbReference type="GO" id="GO:0160147">
    <property type="term" value="F:tRNA pseudouridine(38-40) synthase activity"/>
    <property type="evidence" value="ECO:0007669"/>
    <property type="project" value="UniProtKB-EC"/>
</dbReference>
<sequence length="274" mass="31594">MRFLLQITYNGAGFQGFQIQNEGRTVQYELERILKRMHKQFVRIHPSSRTDRGVHALCQYVHFDTHLNLTPEKWQHAFNSALPDDIYVTEVKRISEDFHSRYDCIGKAYRYKIYQGLHRDVMKTGIETYYPHELDLDLMNEAAQHFLGTHDFTSFCSAKTEIENKERTIYSFKVTKTPDGYDFHVIGSGFLYNMVRIMVQHLLDIGQGKKDGSETVAIIAARDRKVAGKTAPAEGLYLEKIYLTAEELEQDVPAGTKIIMKNHPKPLTTDPGML</sequence>
<gene>
    <name evidence="4 9" type="primary">truA</name>
    <name evidence="9" type="ORF">ERX37_06285</name>
</gene>
<comment type="subunit">
    <text evidence="4">Homodimer.</text>
</comment>
<dbReference type="NCBIfam" id="TIGR00071">
    <property type="entry name" value="hisT_truA"/>
    <property type="match status" value="1"/>
</dbReference>
<comment type="function">
    <text evidence="4">Formation of pseudouridine at positions 38, 39 and 40 in the anticodon stem and loop of transfer RNAs.</text>
</comment>
<evidence type="ECO:0000256" key="7">
    <source>
        <dbReference type="RuleBase" id="RU003792"/>
    </source>
</evidence>
<keyword evidence="10" id="KW-1185">Reference proteome</keyword>
<evidence type="ECO:0000256" key="2">
    <source>
        <dbReference type="ARBA" id="ARBA00022694"/>
    </source>
</evidence>
<evidence type="ECO:0000256" key="5">
    <source>
        <dbReference type="PIRSR" id="PIRSR001430-1"/>
    </source>
</evidence>
<dbReference type="InterPro" id="IPR020097">
    <property type="entry name" value="PsdUridine_synth_TruA_a/b_dom"/>
</dbReference>
<protein>
    <recommendedName>
        <fullName evidence="4">tRNA pseudouridine synthase A</fullName>
        <ecNumber evidence="4">5.4.99.12</ecNumber>
    </recommendedName>
    <alternativeName>
        <fullName evidence="4">tRNA pseudouridine(38-40) synthase</fullName>
    </alternativeName>
    <alternativeName>
        <fullName evidence="4">tRNA pseudouridylate synthase I</fullName>
    </alternativeName>
    <alternativeName>
        <fullName evidence="4">tRNA-uridine isomerase I</fullName>
    </alternativeName>
</protein>
<comment type="similarity">
    <text evidence="1 4 7">Belongs to the tRNA pseudouridine synthase TruA family.</text>
</comment>
<reference evidence="9 10" key="1">
    <citation type="submission" date="2019-01" db="EMBL/GenBank/DDBJ databases">
        <title>Draft genome sequences of the type strains of six Macrococcus species.</title>
        <authorList>
            <person name="Mazhar S."/>
            <person name="Altermann E."/>
            <person name="Hill C."/>
            <person name="Mcauliffe O."/>
        </authorList>
    </citation>
    <scope>NUCLEOTIDE SEQUENCE [LARGE SCALE GENOMIC DNA]</scope>
    <source>
        <strain evidence="9 10">CCM4809</strain>
    </source>
</reference>
<dbReference type="PIRSF" id="PIRSF001430">
    <property type="entry name" value="tRNA_psdUrid_synth"/>
    <property type="match status" value="1"/>
</dbReference>
<feature type="domain" description="Pseudouridine synthase I TruA alpha/beta" evidence="8">
    <location>
        <begin position="142"/>
        <end position="240"/>
    </location>
</feature>
<dbReference type="InterPro" id="IPR020103">
    <property type="entry name" value="PsdUridine_synth_cat_dom_sf"/>
</dbReference>
<feature type="active site" description="Nucleophile" evidence="4 5">
    <location>
        <position position="51"/>
    </location>
</feature>
<keyword evidence="3 4" id="KW-0413">Isomerase</keyword>
<dbReference type="GO" id="GO:0031119">
    <property type="term" value="P:tRNA pseudouridine synthesis"/>
    <property type="evidence" value="ECO:0007669"/>
    <property type="project" value="UniProtKB-UniRule"/>
</dbReference>
<dbReference type="PANTHER" id="PTHR11142">
    <property type="entry name" value="PSEUDOURIDYLATE SYNTHASE"/>
    <property type="match status" value="1"/>
</dbReference>
<evidence type="ECO:0000256" key="4">
    <source>
        <dbReference type="HAMAP-Rule" id="MF_00171"/>
    </source>
</evidence>
<dbReference type="InterPro" id="IPR001406">
    <property type="entry name" value="PsdUridine_synth_TruA"/>
</dbReference>
<evidence type="ECO:0000313" key="9">
    <source>
        <dbReference type="EMBL" id="TDM01813.1"/>
    </source>
</evidence>
<evidence type="ECO:0000256" key="3">
    <source>
        <dbReference type="ARBA" id="ARBA00023235"/>
    </source>
</evidence>
<dbReference type="Gene3D" id="3.30.70.660">
    <property type="entry name" value="Pseudouridine synthase I, catalytic domain, C-terminal subdomain"/>
    <property type="match status" value="1"/>
</dbReference>
<feature type="binding site" evidence="4 6">
    <location>
        <position position="109"/>
    </location>
    <ligand>
        <name>substrate</name>
    </ligand>
</feature>
<dbReference type="AlphaFoldDB" id="A0A4R6BJD1"/>
<dbReference type="Pfam" id="PF01416">
    <property type="entry name" value="PseudoU_synth_1"/>
    <property type="match status" value="2"/>
</dbReference>
<dbReference type="RefSeq" id="WP_133429832.1">
    <property type="nucleotide sequence ID" value="NZ_BMCC01000003.1"/>
</dbReference>
<evidence type="ECO:0000256" key="1">
    <source>
        <dbReference type="ARBA" id="ARBA00009375"/>
    </source>
</evidence>
<comment type="catalytic activity">
    <reaction evidence="4 7">
        <text>uridine(38/39/40) in tRNA = pseudouridine(38/39/40) in tRNA</text>
        <dbReference type="Rhea" id="RHEA:22376"/>
        <dbReference type="Rhea" id="RHEA-COMP:10085"/>
        <dbReference type="Rhea" id="RHEA-COMP:10087"/>
        <dbReference type="ChEBI" id="CHEBI:65314"/>
        <dbReference type="ChEBI" id="CHEBI:65315"/>
        <dbReference type="EC" id="5.4.99.12"/>
    </reaction>
</comment>
<dbReference type="GO" id="GO:0003723">
    <property type="term" value="F:RNA binding"/>
    <property type="evidence" value="ECO:0007669"/>
    <property type="project" value="InterPro"/>
</dbReference>
<proteinExistence type="inferred from homology"/>
<dbReference type="EMBL" id="SCWE01000002">
    <property type="protein sequence ID" value="TDM01813.1"/>
    <property type="molecule type" value="Genomic_DNA"/>
</dbReference>
<accession>A0A4R6BJD1</accession>
<evidence type="ECO:0000256" key="6">
    <source>
        <dbReference type="PIRSR" id="PIRSR001430-2"/>
    </source>
</evidence>
<dbReference type="PANTHER" id="PTHR11142:SF0">
    <property type="entry name" value="TRNA PSEUDOURIDINE SYNTHASE-LIKE 1"/>
    <property type="match status" value="1"/>
</dbReference>
<dbReference type="Proteomes" id="UP000295328">
    <property type="component" value="Unassembled WGS sequence"/>
</dbReference>